<protein>
    <submittedName>
        <fullName evidence="1">Uncharacterized protein</fullName>
    </submittedName>
</protein>
<accession>A0A8T8I285</accession>
<dbReference type="AlphaFoldDB" id="A0A8T8I285"/>
<feature type="non-terminal residue" evidence="1">
    <location>
        <position position="90"/>
    </location>
</feature>
<gene>
    <name evidence="1" type="ORF">J7S33_09925</name>
</gene>
<proteinExistence type="predicted"/>
<reference evidence="1" key="1">
    <citation type="submission" date="2021-04" db="EMBL/GenBank/DDBJ databases">
        <title>Saccharothrix algeriensis WGS.</title>
        <authorList>
            <person name="Stuskova K."/>
            <person name="Hakalova E."/>
            <person name="Tebbal A.B."/>
            <person name="Eichmeier A."/>
        </authorList>
    </citation>
    <scope>NUCLEOTIDE SEQUENCE</scope>
    <source>
        <strain evidence="1">NRRL B-24137</strain>
    </source>
</reference>
<organism evidence="1 2">
    <name type="scientific">Saccharothrix algeriensis</name>
    <dbReference type="NCBI Taxonomy" id="173560"/>
    <lineage>
        <taxon>Bacteria</taxon>
        <taxon>Bacillati</taxon>
        <taxon>Actinomycetota</taxon>
        <taxon>Actinomycetes</taxon>
        <taxon>Pseudonocardiales</taxon>
        <taxon>Pseudonocardiaceae</taxon>
        <taxon>Saccharothrix</taxon>
    </lineage>
</organism>
<dbReference type="Proteomes" id="UP000671828">
    <property type="component" value="Chromosome"/>
</dbReference>
<dbReference type="EMBL" id="CP072788">
    <property type="protein sequence ID" value="QTR05013.1"/>
    <property type="molecule type" value="Genomic_DNA"/>
</dbReference>
<evidence type="ECO:0000313" key="1">
    <source>
        <dbReference type="EMBL" id="QTR05013.1"/>
    </source>
</evidence>
<evidence type="ECO:0000313" key="2">
    <source>
        <dbReference type="Proteomes" id="UP000671828"/>
    </source>
</evidence>
<name>A0A8T8I285_9PSEU</name>
<sequence>MLLDIGDTASAVELTGYACGSAGKESPALLMAWLLAGHGEALAANGDRDASAQAFDRALGLMAKCPAGEDVPYLVFDQNHLTRWRGSALA</sequence>